<dbReference type="GO" id="GO:0046353">
    <property type="term" value="F:aminoglycoside 3-N-acetyltransferase activity"/>
    <property type="evidence" value="ECO:0007669"/>
    <property type="project" value="UniProtKB-EC"/>
</dbReference>
<evidence type="ECO:0000256" key="3">
    <source>
        <dbReference type="ARBA" id="ARBA00022679"/>
    </source>
</evidence>
<dbReference type="SUPFAM" id="SSF110710">
    <property type="entry name" value="TTHA0583/YokD-like"/>
    <property type="match status" value="1"/>
</dbReference>
<comment type="similarity">
    <text evidence="1 5">Belongs to the antibiotic N-acetyltransferase family.</text>
</comment>
<evidence type="ECO:0000256" key="1">
    <source>
        <dbReference type="ARBA" id="ARBA00006383"/>
    </source>
</evidence>
<evidence type="ECO:0000313" key="6">
    <source>
        <dbReference type="EMBL" id="STQ88012.1"/>
    </source>
</evidence>
<dbReference type="InterPro" id="IPR028345">
    <property type="entry name" value="Antibiotic_NAT-like"/>
</dbReference>
<protein>
    <recommendedName>
        <fullName evidence="2 5">Aminoglycoside N(3)-acetyltransferase</fullName>
        <ecNumber evidence="5">2.3.1.-</ecNumber>
    </recommendedName>
</protein>
<keyword evidence="3 5" id="KW-0808">Transferase</keyword>
<dbReference type="GO" id="GO:0046677">
    <property type="term" value="P:response to antibiotic"/>
    <property type="evidence" value="ECO:0007669"/>
    <property type="project" value="UniProtKB-KW"/>
</dbReference>
<dbReference type="Proteomes" id="UP000255269">
    <property type="component" value="Unassembled WGS sequence"/>
</dbReference>
<dbReference type="Pfam" id="PF02522">
    <property type="entry name" value="Antibiotic_NAT"/>
    <property type="match status" value="1"/>
</dbReference>
<keyword evidence="5" id="KW-0046">Antibiotic resistance</keyword>
<organism evidence="6 7">
    <name type="scientific">Helicobacter pullorum</name>
    <dbReference type="NCBI Taxonomy" id="35818"/>
    <lineage>
        <taxon>Bacteria</taxon>
        <taxon>Pseudomonadati</taxon>
        <taxon>Campylobacterota</taxon>
        <taxon>Epsilonproteobacteria</taxon>
        <taxon>Campylobacterales</taxon>
        <taxon>Helicobacteraceae</taxon>
        <taxon>Helicobacter</taxon>
    </lineage>
</organism>
<evidence type="ECO:0000313" key="7">
    <source>
        <dbReference type="Proteomes" id="UP000255269"/>
    </source>
</evidence>
<name>A0A377Q008_9HELI</name>
<sequence>MEELFLYKCKTIRDLDLIKAMKELGIKKDDDICIHSELYKIGKPLLEKNKLCERISNLFLDICLKGTILMPTFTYSFCKNEIYNVQESFSTMGILSEHFRHKKGVMRTKCPIFSFAVFGTNARDYLDISNEVLGKNSVYEKLIQHRGKIVLFGNWYKGYTFFHYLETLLGVSYRYPKIFRGIVSNFGSKYSHEVVYSVRDLEVSSEIDYVRLANFLKESQCLKILPFGGGEIGVIDLVEAKAAINDKISNNEKYFVLST</sequence>
<dbReference type="PANTHER" id="PTHR11104">
    <property type="entry name" value="AMINOGLYCOSIDE N3-ACETYLTRANSFERASE"/>
    <property type="match status" value="1"/>
</dbReference>
<proteinExistence type="inferred from homology"/>
<comment type="catalytic activity">
    <reaction evidence="5">
        <text>a 2-deoxystreptamine antibiotic + acetyl-CoA = an N(3)-acetyl-2-deoxystreptamine antibiotic + CoA + H(+)</text>
        <dbReference type="Rhea" id="RHEA:12665"/>
        <dbReference type="ChEBI" id="CHEBI:15378"/>
        <dbReference type="ChEBI" id="CHEBI:57287"/>
        <dbReference type="ChEBI" id="CHEBI:57288"/>
        <dbReference type="ChEBI" id="CHEBI:57921"/>
        <dbReference type="ChEBI" id="CHEBI:77452"/>
        <dbReference type="EC" id="2.3.1.81"/>
    </reaction>
</comment>
<evidence type="ECO:0000256" key="2">
    <source>
        <dbReference type="ARBA" id="ARBA00012882"/>
    </source>
</evidence>
<dbReference type="AlphaFoldDB" id="A0A377Q008"/>
<dbReference type="RefSeq" id="WP_115056884.1">
    <property type="nucleotide sequence ID" value="NZ_UGJF01000001.1"/>
</dbReference>
<dbReference type="InterPro" id="IPR003679">
    <property type="entry name" value="Amioglycoside_AcTrfase"/>
</dbReference>
<dbReference type="PANTHER" id="PTHR11104:SF0">
    <property type="entry name" value="SPBETA PROPHAGE-DERIVED AMINOGLYCOSIDE N(3')-ACETYLTRANSFERASE-LIKE PROTEIN YOKD"/>
    <property type="match status" value="1"/>
</dbReference>
<gene>
    <name evidence="6" type="ORF">NCTC13156_00838</name>
</gene>
<dbReference type="EC" id="2.3.1.-" evidence="5"/>
<evidence type="ECO:0000256" key="5">
    <source>
        <dbReference type="RuleBase" id="RU365031"/>
    </source>
</evidence>
<evidence type="ECO:0000256" key="4">
    <source>
        <dbReference type="ARBA" id="ARBA00023315"/>
    </source>
</evidence>
<keyword evidence="4 5" id="KW-0012">Acyltransferase</keyword>
<accession>A0A377Q008</accession>
<dbReference type="EMBL" id="UGJF01000001">
    <property type="protein sequence ID" value="STQ88012.1"/>
    <property type="molecule type" value="Genomic_DNA"/>
</dbReference>
<reference evidence="6 7" key="1">
    <citation type="submission" date="2018-06" db="EMBL/GenBank/DDBJ databases">
        <authorList>
            <consortium name="Pathogen Informatics"/>
            <person name="Doyle S."/>
        </authorList>
    </citation>
    <scope>NUCLEOTIDE SEQUENCE [LARGE SCALE GENOMIC DNA]</scope>
    <source>
        <strain evidence="6 7">NCTC13156</strain>
    </source>
</reference>